<dbReference type="InterPro" id="IPR001932">
    <property type="entry name" value="PPM-type_phosphatase-like_dom"/>
</dbReference>
<feature type="region of interest" description="Disordered" evidence="2">
    <location>
        <begin position="764"/>
        <end position="787"/>
    </location>
</feature>
<feature type="region of interest" description="Disordered" evidence="2">
    <location>
        <begin position="447"/>
        <end position="466"/>
    </location>
</feature>
<dbReference type="InterPro" id="IPR035965">
    <property type="entry name" value="PAS-like_dom_sf"/>
</dbReference>
<dbReference type="Gene3D" id="3.30.450.20">
    <property type="entry name" value="PAS domain"/>
    <property type="match status" value="2"/>
</dbReference>
<dbReference type="PANTHER" id="PTHR43156">
    <property type="entry name" value="STAGE II SPORULATION PROTEIN E-RELATED"/>
    <property type="match status" value="1"/>
</dbReference>
<proteinExistence type="predicted"/>
<keyword evidence="5" id="KW-1185">Reference proteome</keyword>
<name>A0A7Y9DPK5_9ACTN</name>
<evidence type="ECO:0000313" key="5">
    <source>
        <dbReference type="Proteomes" id="UP000521922"/>
    </source>
</evidence>
<dbReference type="InterPro" id="IPR000014">
    <property type="entry name" value="PAS"/>
</dbReference>
<dbReference type="SMART" id="SM00331">
    <property type="entry name" value="PP2C_SIG"/>
    <property type="match status" value="1"/>
</dbReference>
<dbReference type="RefSeq" id="WP_179754688.1">
    <property type="nucleotide sequence ID" value="NZ_BAAAGN010000021.1"/>
</dbReference>
<comment type="caution">
    <text evidence="4">The sequence shown here is derived from an EMBL/GenBank/DDBJ whole genome shotgun (WGS) entry which is preliminary data.</text>
</comment>
<dbReference type="SUPFAM" id="SSF55785">
    <property type="entry name" value="PYP-like sensor domain (PAS domain)"/>
    <property type="match status" value="2"/>
</dbReference>
<dbReference type="CDD" id="cd00130">
    <property type="entry name" value="PAS"/>
    <property type="match status" value="2"/>
</dbReference>
<evidence type="ECO:0000259" key="3">
    <source>
        <dbReference type="PROSITE" id="PS50112"/>
    </source>
</evidence>
<dbReference type="Gene3D" id="3.60.40.10">
    <property type="entry name" value="PPM-type phosphatase domain"/>
    <property type="match status" value="1"/>
</dbReference>
<dbReference type="NCBIfam" id="TIGR00229">
    <property type="entry name" value="sensory_box"/>
    <property type="match status" value="1"/>
</dbReference>
<dbReference type="Pfam" id="PF08448">
    <property type="entry name" value="PAS_4"/>
    <property type="match status" value="2"/>
</dbReference>
<dbReference type="Gene3D" id="3.30.450.40">
    <property type="match status" value="1"/>
</dbReference>
<dbReference type="InterPro" id="IPR052016">
    <property type="entry name" value="Bact_Sigma-Reg"/>
</dbReference>
<evidence type="ECO:0000256" key="2">
    <source>
        <dbReference type="SAM" id="MobiDB-lite"/>
    </source>
</evidence>
<dbReference type="PANTHER" id="PTHR43156:SF2">
    <property type="entry name" value="STAGE II SPORULATION PROTEIN E"/>
    <property type="match status" value="1"/>
</dbReference>
<dbReference type="EMBL" id="JACCBB010000001">
    <property type="protein sequence ID" value="NYD24359.1"/>
    <property type="molecule type" value="Genomic_DNA"/>
</dbReference>
<dbReference type="Pfam" id="PF07228">
    <property type="entry name" value="SpoIIE"/>
    <property type="match status" value="1"/>
</dbReference>
<dbReference type="AlphaFoldDB" id="A0A7Y9DPK5"/>
<organism evidence="4 5">
    <name type="scientific">Kineococcus aurantiacus</name>
    <dbReference type="NCBI Taxonomy" id="37633"/>
    <lineage>
        <taxon>Bacteria</taxon>
        <taxon>Bacillati</taxon>
        <taxon>Actinomycetota</taxon>
        <taxon>Actinomycetes</taxon>
        <taxon>Kineosporiales</taxon>
        <taxon>Kineosporiaceae</taxon>
        <taxon>Kineococcus</taxon>
    </lineage>
</organism>
<dbReference type="SUPFAM" id="SSF81606">
    <property type="entry name" value="PP2C-like"/>
    <property type="match status" value="1"/>
</dbReference>
<dbReference type="PROSITE" id="PS50112">
    <property type="entry name" value="PAS"/>
    <property type="match status" value="1"/>
</dbReference>
<evidence type="ECO:0000256" key="1">
    <source>
        <dbReference type="ARBA" id="ARBA00022801"/>
    </source>
</evidence>
<dbReference type="GO" id="GO:0016791">
    <property type="term" value="F:phosphatase activity"/>
    <property type="evidence" value="ECO:0007669"/>
    <property type="project" value="TreeGrafter"/>
</dbReference>
<feature type="compositionally biased region" description="Low complexity" evidence="2">
    <location>
        <begin position="451"/>
        <end position="466"/>
    </location>
</feature>
<sequence>MVQPTGQGQLSAMAAQFDSLLAGAPLGIGVFDRDLRHVRVNAVLAEMNGRPAHELVGRTPSEVNPVVGAQAEALYRQVMDSGVPMRDVRLTGEVSARPGQVRHWSTTFHPVRQDGEVVGLCVVVADVTSETELARTLAESARRIEQITENMAVGYLALDADWRITFANRHAAEALGRPGGELVGGVIWELFPATVGTAFEAGYRRAAETGEAVVFDAYYPPPLDAWFEVRAVPDPPGVALYFLDVTERVQARRDAETVARRAQLLARLSGELAGHRDLDQALQALPRLLAPGVADWCVVTLLEESERAEAAVRHLTARSRSGDLAEAEPAVVADVLAHLRDVAAHHADPAAGAWVQEYARTRLDSYRDRARTAPGPVPPPFLVRALVAAEATVVGGDATPEVQATLAPGRAARALAVLDPRAAVAVAVRARGRVLGVLTLCWDRRPPGAPPHASASASPASELGADPVATPTARAAATPDADVLAFVQTVADRIGAALDEAQLVRQQLRAAEQLQRSLLTDPPEPDHAHVVARYTPATDVVQVGGDWYDAFLQDDGATVLVIGDVLGHDTTAAAAMGQVRTLVRAAAVMPARGPAATLSAVDGAMRTLSVGTTATCVVARLEQEPEQVARGTTTLRWSNAGHPPPVLVLPDGRVRLLDEHRPDLLLGIEPSLPRDEHVLEVPRGSTVVLYTDGLVERRTESLDTGLDRLRAAARAAAAGEERDADGFGQDLDAFCDDLVARVLPGQPVDDVALIAVRLHRQDRPRPVAAGPRRLPPGIPDEPEVLRG</sequence>
<feature type="domain" description="PAS" evidence="3">
    <location>
        <begin position="140"/>
        <end position="184"/>
    </location>
</feature>
<dbReference type="InterPro" id="IPR036457">
    <property type="entry name" value="PPM-type-like_dom_sf"/>
</dbReference>
<dbReference type="SMART" id="SM00091">
    <property type="entry name" value="PAS"/>
    <property type="match status" value="2"/>
</dbReference>
<reference evidence="4 5" key="1">
    <citation type="submission" date="2020-07" db="EMBL/GenBank/DDBJ databases">
        <title>Sequencing the genomes of 1000 actinobacteria strains.</title>
        <authorList>
            <person name="Klenk H.-P."/>
        </authorList>
    </citation>
    <scope>NUCLEOTIDE SEQUENCE [LARGE SCALE GENOMIC DNA]</scope>
    <source>
        <strain evidence="4 5">DSM 7487</strain>
    </source>
</reference>
<dbReference type="Proteomes" id="UP000521922">
    <property type="component" value="Unassembled WGS sequence"/>
</dbReference>
<gene>
    <name evidence="4" type="ORF">BJ968_003899</name>
</gene>
<evidence type="ECO:0000313" key="4">
    <source>
        <dbReference type="EMBL" id="NYD24359.1"/>
    </source>
</evidence>
<protein>
    <submittedName>
        <fullName evidence="4">PAS domain S-box-containing protein</fullName>
    </submittedName>
</protein>
<dbReference type="InterPro" id="IPR013656">
    <property type="entry name" value="PAS_4"/>
</dbReference>
<dbReference type="InterPro" id="IPR029016">
    <property type="entry name" value="GAF-like_dom_sf"/>
</dbReference>
<keyword evidence="1" id="KW-0378">Hydrolase</keyword>
<accession>A0A7Y9DPK5</accession>